<comment type="caution">
    <text evidence="1">The sequence shown here is derived from an EMBL/GenBank/DDBJ whole genome shotgun (WGS) entry which is preliminary data.</text>
</comment>
<keyword evidence="2" id="KW-1185">Reference proteome</keyword>
<sequence>MVGARALAHACGCRRVHSCSLAQARSPILARGRPRSCLRSHAASFMFEGAGPVRV</sequence>
<dbReference type="EMBL" id="ABXJ01000070">
    <property type="protein sequence ID" value="EEA90448.1"/>
    <property type="molecule type" value="Genomic_DNA"/>
</dbReference>
<reference evidence="1 2" key="2">
    <citation type="submission" date="2008-10" db="EMBL/GenBank/DDBJ databases">
        <authorList>
            <person name="Fulton L."/>
            <person name="Clifton S."/>
            <person name="Fulton B."/>
            <person name="Xu J."/>
            <person name="Minx P."/>
            <person name="Pepin K.H."/>
            <person name="Johnson M."/>
            <person name="Thiruvilangam P."/>
            <person name="Bhonagiri V."/>
            <person name="Nash W.E."/>
            <person name="Mardis E.R."/>
            <person name="Wilson R.K."/>
        </authorList>
    </citation>
    <scope>NUCLEOTIDE SEQUENCE [LARGE SCALE GENOMIC DNA]</scope>
    <source>
        <strain evidence="1 2">DSM 13279</strain>
    </source>
</reference>
<protein>
    <submittedName>
        <fullName evidence="1">Uncharacterized protein</fullName>
    </submittedName>
</protein>
<organism evidence="1 2">
    <name type="scientific">Collinsella stercoris DSM 13279</name>
    <dbReference type="NCBI Taxonomy" id="445975"/>
    <lineage>
        <taxon>Bacteria</taxon>
        <taxon>Bacillati</taxon>
        <taxon>Actinomycetota</taxon>
        <taxon>Coriobacteriia</taxon>
        <taxon>Coriobacteriales</taxon>
        <taxon>Coriobacteriaceae</taxon>
        <taxon>Collinsella</taxon>
    </lineage>
</organism>
<name>B6GB84_9ACTN</name>
<accession>B6GB84</accession>
<gene>
    <name evidence="1" type="ORF">COLSTE_01342</name>
</gene>
<dbReference type="AlphaFoldDB" id="B6GB84"/>
<evidence type="ECO:0000313" key="1">
    <source>
        <dbReference type="EMBL" id="EEA90448.1"/>
    </source>
</evidence>
<proteinExistence type="predicted"/>
<dbReference type="Proteomes" id="UP000003560">
    <property type="component" value="Unassembled WGS sequence"/>
</dbReference>
<evidence type="ECO:0000313" key="2">
    <source>
        <dbReference type="Proteomes" id="UP000003560"/>
    </source>
</evidence>
<dbReference type="HOGENOM" id="CLU_3024294_0_0_11"/>
<reference evidence="1 2" key="1">
    <citation type="submission" date="2008-10" db="EMBL/GenBank/DDBJ databases">
        <title>Draft genome sequence of Collinsella stercoris (DSM 13279).</title>
        <authorList>
            <person name="Sudarsanam P."/>
            <person name="Ley R."/>
            <person name="Guruge J."/>
            <person name="Turnbaugh P.J."/>
            <person name="Mahowald M."/>
            <person name="Liep D."/>
            <person name="Gordon J."/>
        </authorList>
    </citation>
    <scope>NUCLEOTIDE SEQUENCE [LARGE SCALE GENOMIC DNA]</scope>
    <source>
        <strain evidence="1 2">DSM 13279</strain>
    </source>
</reference>